<dbReference type="PANTHER" id="PTHR44809:SF1">
    <property type="entry name" value="PROTEIN O-MANNOSYL-TRANSFERASE TMTC1"/>
    <property type="match status" value="1"/>
</dbReference>
<protein>
    <submittedName>
        <fullName evidence="3">Uncharacterized protein LOC111083353</fullName>
    </submittedName>
</protein>
<name>A0ABM1RVZ2_LIMPO</name>
<accession>A0ABM1RVZ2</accession>
<evidence type="ECO:0000313" key="3">
    <source>
        <dbReference type="RefSeq" id="XP_022235547.1"/>
    </source>
</evidence>
<dbReference type="RefSeq" id="XP_022235547.1">
    <property type="nucleotide sequence ID" value="XM_022379839.1"/>
</dbReference>
<gene>
    <name evidence="3" type="primary">LOC111083353</name>
</gene>
<feature type="transmembrane region" description="Helical" evidence="1">
    <location>
        <begin position="70"/>
        <end position="88"/>
    </location>
</feature>
<keyword evidence="2" id="KW-1185">Reference proteome</keyword>
<evidence type="ECO:0000313" key="2">
    <source>
        <dbReference type="Proteomes" id="UP000694941"/>
    </source>
</evidence>
<keyword evidence="1" id="KW-0812">Transmembrane</keyword>
<dbReference type="PANTHER" id="PTHR44809">
    <property type="match status" value="1"/>
</dbReference>
<dbReference type="InterPro" id="IPR052943">
    <property type="entry name" value="TMTC_O-mannosyl-trnsfr"/>
</dbReference>
<feature type="non-terminal residue" evidence="3">
    <location>
        <position position="111"/>
    </location>
</feature>
<proteinExistence type="predicted"/>
<dbReference type="Proteomes" id="UP000694941">
    <property type="component" value="Unplaced"/>
</dbReference>
<keyword evidence="1" id="KW-0472">Membrane</keyword>
<evidence type="ECO:0000256" key="1">
    <source>
        <dbReference type="SAM" id="Phobius"/>
    </source>
</evidence>
<reference evidence="3" key="1">
    <citation type="submission" date="2025-08" db="UniProtKB">
        <authorList>
            <consortium name="RefSeq"/>
        </authorList>
    </citation>
    <scope>IDENTIFICATION</scope>
    <source>
        <tissue evidence="3">Muscle</tissue>
    </source>
</reference>
<dbReference type="GeneID" id="111083353"/>
<keyword evidence="1" id="KW-1133">Transmembrane helix</keyword>
<organism evidence="2 3">
    <name type="scientific">Limulus polyphemus</name>
    <name type="common">Atlantic horseshoe crab</name>
    <dbReference type="NCBI Taxonomy" id="6850"/>
    <lineage>
        <taxon>Eukaryota</taxon>
        <taxon>Metazoa</taxon>
        <taxon>Ecdysozoa</taxon>
        <taxon>Arthropoda</taxon>
        <taxon>Chelicerata</taxon>
        <taxon>Merostomata</taxon>
        <taxon>Xiphosura</taxon>
        <taxon>Limulidae</taxon>
        <taxon>Limulus</taxon>
    </lineage>
</organism>
<feature type="non-terminal residue" evidence="3">
    <location>
        <position position="1"/>
    </location>
</feature>
<sequence length="111" mass="12344">WKSKTNEPTRSVILPASSVLSAWLALLAKEQGVTVLIVCLCYHLQLVCARQRERSGKEIANLKWPGLDKYTLTIVSMLSILVGFRVWILNGSLPQFSEQDNPAAFSQSLLS</sequence>